<gene>
    <name evidence="1" type="ORF">GLYMA_03G214200</name>
</gene>
<reference evidence="1" key="3">
    <citation type="submission" date="2018-07" db="EMBL/GenBank/DDBJ databases">
        <title>WGS assembly of Glycine max.</title>
        <authorList>
            <person name="Schmutz J."/>
            <person name="Cannon S."/>
            <person name="Schlueter J."/>
            <person name="Ma J."/>
            <person name="Mitros T."/>
            <person name="Nelson W."/>
            <person name="Hyten D."/>
            <person name="Song Q."/>
            <person name="Thelen J."/>
            <person name="Cheng J."/>
            <person name="Xu D."/>
            <person name="Hellsten U."/>
            <person name="May G."/>
            <person name="Yu Y."/>
            <person name="Sakurai T."/>
            <person name="Umezawa T."/>
            <person name="Bhattacharyya M."/>
            <person name="Sandhu D."/>
            <person name="Valliyodan B."/>
            <person name="Lindquist E."/>
            <person name="Peto M."/>
            <person name="Grant D."/>
            <person name="Shu S."/>
            <person name="Goodstein D."/>
            <person name="Barry K."/>
            <person name="Futrell-Griggs M."/>
            <person name="Abernathy B."/>
            <person name="Du J."/>
            <person name="Tian Z."/>
            <person name="Zhu L."/>
            <person name="Gill N."/>
            <person name="Joshi T."/>
            <person name="Libault M."/>
            <person name="Sethuraman A."/>
            <person name="Zhang X."/>
            <person name="Shinozaki K."/>
            <person name="Nguyen H."/>
            <person name="Wing R."/>
            <person name="Cregan P."/>
            <person name="Specht J."/>
            <person name="Grimwood J."/>
            <person name="Rokhsar D."/>
            <person name="Stacey G."/>
            <person name="Shoemaker R."/>
            <person name="Jackson S."/>
        </authorList>
    </citation>
    <scope>NUCLEOTIDE SEQUENCE</scope>
    <source>
        <tissue evidence="1">Callus</tissue>
    </source>
</reference>
<protein>
    <submittedName>
        <fullName evidence="1 2">Uncharacterized protein</fullName>
    </submittedName>
</protein>
<sequence length="127" mass="15069">MNIQQEKWKKTDNEELVTRANKTDSRGNRRPCINKKKLEVLEFIRIRRKRRIEATTTAGAFASGSWIKQHRTIRDSVLDFTRWKLDSGFWTAYNCHQPLDIALFFCRRKKKDASWGGKKKKKKEGKL</sequence>
<proteinExistence type="predicted"/>
<dbReference type="AlphaFoldDB" id="A0A0R0KU60"/>
<dbReference type="Gramene" id="KRH68184">
    <property type="protein sequence ID" value="KRH68184"/>
    <property type="gene ID" value="GLYMA_03G214200"/>
</dbReference>
<accession>A0A0R0KU60</accession>
<dbReference type="EMBL" id="CM000836">
    <property type="protein sequence ID" value="KRH68184.1"/>
    <property type="molecule type" value="Genomic_DNA"/>
</dbReference>
<reference evidence="2" key="2">
    <citation type="submission" date="2018-02" db="UniProtKB">
        <authorList>
            <consortium name="EnsemblPlants"/>
        </authorList>
    </citation>
    <scope>IDENTIFICATION</scope>
    <source>
        <strain evidence="2">Williams 82</strain>
    </source>
</reference>
<dbReference type="Proteomes" id="UP000008827">
    <property type="component" value="Chromosome 3"/>
</dbReference>
<evidence type="ECO:0000313" key="1">
    <source>
        <dbReference type="EMBL" id="KRH68184.1"/>
    </source>
</evidence>
<keyword evidence="3" id="KW-1185">Reference proteome</keyword>
<dbReference type="EnsemblPlants" id="KRH68184">
    <property type="protein sequence ID" value="KRH68184"/>
    <property type="gene ID" value="GLYMA_03G214200"/>
</dbReference>
<reference evidence="1 2" key="1">
    <citation type="journal article" date="2010" name="Nature">
        <title>Genome sequence of the palaeopolyploid soybean.</title>
        <authorList>
            <person name="Schmutz J."/>
            <person name="Cannon S.B."/>
            <person name="Schlueter J."/>
            <person name="Ma J."/>
            <person name="Mitros T."/>
            <person name="Nelson W."/>
            <person name="Hyten D.L."/>
            <person name="Song Q."/>
            <person name="Thelen J.J."/>
            <person name="Cheng J."/>
            <person name="Xu D."/>
            <person name="Hellsten U."/>
            <person name="May G.D."/>
            <person name="Yu Y."/>
            <person name="Sakurai T."/>
            <person name="Umezawa T."/>
            <person name="Bhattacharyya M.K."/>
            <person name="Sandhu D."/>
            <person name="Valliyodan B."/>
            <person name="Lindquist E."/>
            <person name="Peto M."/>
            <person name="Grant D."/>
            <person name="Shu S."/>
            <person name="Goodstein D."/>
            <person name="Barry K."/>
            <person name="Futrell-Griggs M."/>
            <person name="Abernathy B."/>
            <person name="Du J."/>
            <person name="Tian Z."/>
            <person name="Zhu L."/>
            <person name="Gill N."/>
            <person name="Joshi T."/>
            <person name="Libault M."/>
            <person name="Sethuraman A."/>
            <person name="Zhang X.-C."/>
            <person name="Shinozaki K."/>
            <person name="Nguyen H.T."/>
            <person name="Wing R.A."/>
            <person name="Cregan P."/>
            <person name="Specht J."/>
            <person name="Grimwood J."/>
            <person name="Rokhsar D."/>
            <person name="Stacey G."/>
            <person name="Shoemaker R.C."/>
            <person name="Jackson S.A."/>
        </authorList>
    </citation>
    <scope>NUCLEOTIDE SEQUENCE</scope>
    <source>
        <strain evidence="2">cv. Williams 82</strain>
        <tissue evidence="1">Callus</tissue>
    </source>
</reference>
<dbReference type="InParanoid" id="A0A0R0KU60"/>
<name>A0A0R0KU60_SOYBN</name>
<evidence type="ECO:0000313" key="3">
    <source>
        <dbReference type="Proteomes" id="UP000008827"/>
    </source>
</evidence>
<organism evidence="1">
    <name type="scientific">Glycine max</name>
    <name type="common">Soybean</name>
    <name type="synonym">Glycine hispida</name>
    <dbReference type="NCBI Taxonomy" id="3847"/>
    <lineage>
        <taxon>Eukaryota</taxon>
        <taxon>Viridiplantae</taxon>
        <taxon>Streptophyta</taxon>
        <taxon>Embryophyta</taxon>
        <taxon>Tracheophyta</taxon>
        <taxon>Spermatophyta</taxon>
        <taxon>Magnoliopsida</taxon>
        <taxon>eudicotyledons</taxon>
        <taxon>Gunneridae</taxon>
        <taxon>Pentapetalae</taxon>
        <taxon>rosids</taxon>
        <taxon>fabids</taxon>
        <taxon>Fabales</taxon>
        <taxon>Fabaceae</taxon>
        <taxon>Papilionoideae</taxon>
        <taxon>50 kb inversion clade</taxon>
        <taxon>NPAAA clade</taxon>
        <taxon>indigoferoid/millettioid clade</taxon>
        <taxon>Phaseoleae</taxon>
        <taxon>Glycine</taxon>
        <taxon>Glycine subgen. Soja</taxon>
    </lineage>
</organism>
<evidence type="ECO:0000313" key="2">
    <source>
        <dbReference type="EnsemblPlants" id="KRH68184"/>
    </source>
</evidence>